<proteinExistence type="predicted"/>
<feature type="compositionally biased region" description="Polar residues" evidence="1">
    <location>
        <begin position="231"/>
        <end position="243"/>
    </location>
</feature>
<feature type="compositionally biased region" description="Basic and acidic residues" evidence="1">
    <location>
        <begin position="150"/>
        <end position="164"/>
    </location>
</feature>
<protein>
    <submittedName>
        <fullName evidence="2">Uncharacterized protein</fullName>
    </submittedName>
</protein>
<accession>A0A5B0Q8F2</accession>
<feature type="compositionally biased region" description="Polar residues" evidence="1">
    <location>
        <begin position="35"/>
        <end position="65"/>
    </location>
</feature>
<name>A0A5B0Q8F2_PUCGR</name>
<comment type="caution">
    <text evidence="2">The sequence shown here is derived from an EMBL/GenBank/DDBJ whole genome shotgun (WGS) entry which is preliminary data.</text>
</comment>
<feature type="compositionally biased region" description="Polar residues" evidence="1">
    <location>
        <begin position="72"/>
        <end position="113"/>
    </location>
</feature>
<dbReference type="EMBL" id="VDEP01000304">
    <property type="protein sequence ID" value="KAA1109520.1"/>
    <property type="molecule type" value="Genomic_DNA"/>
</dbReference>
<evidence type="ECO:0000256" key="1">
    <source>
        <dbReference type="SAM" id="MobiDB-lite"/>
    </source>
</evidence>
<reference evidence="2 3" key="1">
    <citation type="submission" date="2019-05" db="EMBL/GenBank/DDBJ databases">
        <title>Emergence of the Ug99 lineage of the wheat stem rust pathogen through somatic hybridization.</title>
        <authorList>
            <person name="Li F."/>
            <person name="Upadhyaya N.M."/>
            <person name="Sperschneider J."/>
            <person name="Matny O."/>
            <person name="Nguyen-Phuc H."/>
            <person name="Mago R."/>
            <person name="Raley C."/>
            <person name="Miller M.E."/>
            <person name="Silverstein K.A.T."/>
            <person name="Henningsen E."/>
            <person name="Hirsch C.D."/>
            <person name="Visser B."/>
            <person name="Pretorius Z.A."/>
            <person name="Steffenson B.J."/>
            <person name="Schwessinger B."/>
            <person name="Dodds P.N."/>
            <person name="Figueroa M."/>
        </authorList>
    </citation>
    <scope>NUCLEOTIDE SEQUENCE [LARGE SCALE GENOMIC DNA]</scope>
    <source>
        <strain evidence="2 3">Ug99</strain>
    </source>
</reference>
<dbReference type="Proteomes" id="UP000325313">
    <property type="component" value="Unassembled WGS sequence"/>
</dbReference>
<evidence type="ECO:0000313" key="3">
    <source>
        <dbReference type="Proteomes" id="UP000325313"/>
    </source>
</evidence>
<sequence length="499" mass="54788">MPNIACPSGPDPLTGIFADLIHQPTCDYSPGLQESCAQPTQSPGQKSTKNSTQFFSQSTRDYSPNSQPPFGQPAQPSGPRSTRTSIQLPYRSTGNHFHSSQPFLSPPWQSSGPQLPGISAKAQYRSSHSYSPSSLPILGPPARSSGPTRRPLDRHPPSSAHEHAGGQWGPLPRAHTSEVTSHQVASHHFRQSKEFFCPPSRLSGPTRGPLDKRPSSSTHENVGDQWGTLPIPQTSDTTSGRTTANHFHQSQPIFCAITPSSGPTRGYLDRWNPNSTHVHRRRQWGPPAITGISEVSSHQATHNQFPRSPSLFGPPTHLSAPILCPLDQRPFESTHVPSGVMCNSPTFKQTRKPHDPLALLSNYSIDKNDHPTQRQKRNQKIFPRIRNPYFTESVGPAKDPFVLQLNFNPPNPFVIRPSQFHSHRVVATTGSQPVFLIKFHPLDPINPAEQGVVKKLGEIISNLYIMTNNRQDIHPQGMNSGIMRGVGFRPGSDKGSTAG</sequence>
<dbReference type="AlphaFoldDB" id="A0A5B0Q8F2"/>
<feature type="region of interest" description="Disordered" evidence="1">
    <location>
        <begin position="30"/>
        <end position="243"/>
    </location>
</feature>
<gene>
    <name evidence="2" type="ORF">PGTUg99_015869</name>
</gene>
<evidence type="ECO:0000313" key="2">
    <source>
        <dbReference type="EMBL" id="KAA1109520.1"/>
    </source>
</evidence>
<organism evidence="2 3">
    <name type="scientific">Puccinia graminis f. sp. tritici</name>
    <dbReference type="NCBI Taxonomy" id="56615"/>
    <lineage>
        <taxon>Eukaryota</taxon>
        <taxon>Fungi</taxon>
        <taxon>Dikarya</taxon>
        <taxon>Basidiomycota</taxon>
        <taxon>Pucciniomycotina</taxon>
        <taxon>Pucciniomycetes</taxon>
        <taxon>Pucciniales</taxon>
        <taxon>Pucciniaceae</taxon>
        <taxon>Puccinia</taxon>
    </lineage>
</organism>